<protein>
    <submittedName>
        <fullName evidence="4">Uncharacterized protein</fullName>
    </submittedName>
</protein>
<feature type="region of interest" description="Disordered" evidence="1">
    <location>
        <begin position="95"/>
        <end position="135"/>
    </location>
</feature>
<organism evidence="4 5">
    <name type="scientific">Thalassiosira pseudonana</name>
    <name type="common">Marine diatom</name>
    <name type="synonym">Cyclotella nana</name>
    <dbReference type="NCBI Taxonomy" id="35128"/>
    <lineage>
        <taxon>Eukaryota</taxon>
        <taxon>Sar</taxon>
        <taxon>Stramenopiles</taxon>
        <taxon>Ochrophyta</taxon>
        <taxon>Bacillariophyta</taxon>
        <taxon>Coscinodiscophyceae</taxon>
        <taxon>Thalassiosirophycidae</taxon>
        <taxon>Thalassiosirales</taxon>
        <taxon>Thalassiosiraceae</taxon>
        <taxon>Thalassiosira</taxon>
    </lineage>
</organism>
<reference evidence="4 5" key="2">
    <citation type="journal article" date="2008" name="Nature">
        <title>The Phaeodactylum genome reveals the evolutionary history of diatom genomes.</title>
        <authorList>
            <person name="Bowler C."/>
            <person name="Allen A.E."/>
            <person name="Badger J.H."/>
            <person name="Grimwood J."/>
            <person name="Jabbari K."/>
            <person name="Kuo A."/>
            <person name="Maheswari U."/>
            <person name="Martens C."/>
            <person name="Maumus F."/>
            <person name="Otillar R.P."/>
            <person name="Rayko E."/>
            <person name="Salamov A."/>
            <person name="Vandepoele K."/>
            <person name="Beszteri B."/>
            <person name="Gruber A."/>
            <person name="Heijde M."/>
            <person name="Katinka M."/>
            <person name="Mock T."/>
            <person name="Valentin K."/>
            <person name="Verret F."/>
            <person name="Berges J.A."/>
            <person name="Brownlee C."/>
            <person name="Cadoret J.P."/>
            <person name="Chiovitti A."/>
            <person name="Choi C.J."/>
            <person name="Coesel S."/>
            <person name="De Martino A."/>
            <person name="Detter J.C."/>
            <person name="Durkin C."/>
            <person name="Falciatore A."/>
            <person name="Fournet J."/>
            <person name="Haruta M."/>
            <person name="Huysman M.J."/>
            <person name="Jenkins B.D."/>
            <person name="Jiroutova K."/>
            <person name="Jorgensen R.E."/>
            <person name="Joubert Y."/>
            <person name="Kaplan A."/>
            <person name="Kroger N."/>
            <person name="Kroth P.G."/>
            <person name="La Roche J."/>
            <person name="Lindquist E."/>
            <person name="Lommer M."/>
            <person name="Martin-Jezequel V."/>
            <person name="Lopez P.J."/>
            <person name="Lucas S."/>
            <person name="Mangogna M."/>
            <person name="McGinnis K."/>
            <person name="Medlin L.K."/>
            <person name="Montsant A."/>
            <person name="Oudot-Le Secq M.P."/>
            <person name="Napoli C."/>
            <person name="Obornik M."/>
            <person name="Parker M.S."/>
            <person name="Petit J.L."/>
            <person name="Porcel B.M."/>
            <person name="Poulsen N."/>
            <person name="Robison M."/>
            <person name="Rychlewski L."/>
            <person name="Rynearson T.A."/>
            <person name="Schmutz J."/>
            <person name="Shapiro H."/>
            <person name="Siaut M."/>
            <person name="Stanley M."/>
            <person name="Sussman M.R."/>
            <person name="Taylor A.R."/>
            <person name="Vardi A."/>
            <person name="von Dassow P."/>
            <person name="Vyverman W."/>
            <person name="Willis A."/>
            <person name="Wyrwicz L.S."/>
            <person name="Rokhsar D.S."/>
            <person name="Weissenbach J."/>
            <person name="Armbrust E.V."/>
            <person name="Green B.R."/>
            <person name="Van de Peer Y."/>
            <person name="Grigoriev I.V."/>
        </authorList>
    </citation>
    <scope>NUCLEOTIDE SEQUENCE [LARGE SCALE GENOMIC DNA]</scope>
    <source>
        <strain evidence="4 5">CCMP1335</strain>
    </source>
</reference>
<dbReference type="AlphaFoldDB" id="B8CFM2"/>
<feature type="chain" id="PRO_5002866566" evidence="3">
    <location>
        <begin position="24"/>
        <end position="245"/>
    </location>
</feature>
<feature type="region of interest" description="Disordered" evidence="1">
    <location>
        <begin position="42"/>
        <end position="71"/>
    </location>
</feature>
<keyword evidence="3" id="KW-0732">Signal</keyword>
<dbReference type="KEGG" id="tps:THAPSDRAFT_25736"/>
<feature type="signal peptide" evidence="3">
    <location>
        <begin position="1"/>
        <end position="23"/>
    </location>
</feature>
<keyword evidence="2" id="KW-0472">Membrane</keyword>
<dbReference type="EMBL" id="CM000653">
    <property type="protein sequence ID" value="EED87653.1"/>
    <property type="molecule type" value="Genomic_DNA"/>
</dbReference>
<reference evidence="4 5" key="1">
    <citation type="journal article" date="2004" name="Science">
        <title>The genome of the diatom Thalassiosira pseudonana: ecology, evolution, and metabolism.</title>
        <authorList>
            <person name="Armbrust E.V."/>
            <person name="Berges J.A."/>
            <person name="Bowler C."/>
            <person name="Green B.R."/>
            <person name="Martinez D."/>
            <person name="Putnam N.H."/>
            <person name="Zhou S."/>
            <person name="Allen A.E."/>
            <person name="Apt K.E."/>
            <person name="Bechner M."/>
            <person name="Brzezinski M.A."/>
            <person name="Chaal B.K."/>
            <person name="Chiovitti A."/>
            <person name="Davis A.K."/>
            <person name="Demarest M.S."/>
            <person name="Detter J.C."/>
            <person name="Glavina T."/>
            <person name="Goodstein D."/>
            <person name="Hadi M.Z."/>
            <person name="Hellsten U."/>
            <person name="Hildebrand M."/>
            <person name="Jenkins B.D."/>
            <person name="Jurka J."/>
            <person name="Kapitonov V.V."/>
            <person name="Kroger N."/>
            <person name="Lau W.W."/>
            <person name="Lane T.W."/>
            <person name="Larimer F.W."/>
            <person name="Lippmeier J.C."/>
            <person name="Lucas S."/>
            <person name="Medina M."/>
            <person name="Montsant A."/>
            <person name="Obornik M."/>
            <person name="Parker M.S."/>
            <person name="Palenik B."/>
            <person name="Pazour G.J."/>
            <person name="Richardson P.M."/>
            <person name="Rynearson T.A."/>
            <person name="Saito M.A."/>
            <person name="Schwartz D.C."/>
            <person name="Thamatrakoln K."/>
            <person name="Valentin K."/>
            <person name="Vardi A."/>
            <person name="Wilkerson F.P."/>
            <person name="Rokhsar D.S."/>
        </authorList>
    </citation>
    <scope>NUCLEOTIDE SEQUENCE [LARGE SCALE GENOMIC DNA]</scope>
    <source>
        <strain evidence="4 5">CCMP1335</strain>
    </source>
</reference>
<dbReference type="GeneID" id="7442845"/>
<keyword evidence="2" id="KW-0812">Transmembrane</keyword>
<feature type="transmembrane region" description="Helical" evidence="2">
    <location>
        <begin position="162"/>
        <end position="183"/>
    </location>
</feature>
<dbReference type="PaxDb" id="35128-Thaps25736"/>
<evidence type="ECO:0000313" key="4">
    <source>
        <dbReference type="EMBL" id="EED87653.1"/>
    </source>
</evidence>
<evidence type="ECO:0000256" key="1">
    <source>
        <dbReference type="SAM" id="MobiDB-lite"/>
    </source>
</evidence>
<sequence length="245" mass="26309">MARLPYLLATIAILALSPSSSMAAEQSRHEVSSRFLEAVDHANEQPQGVVSPASENELMSGSEEEEFNPRNQRRKLGWWGVALWMAEHTCPPGPIKPPHCHHHGGHHSSSSGASSSSSSSSSSANSGSSSAATDSWASDGYNKESYDNASSSNEGLLHPGSLAFWMMIAAAGAVATAIAAMVVGSRRKERETYHPLRGAVEKRMKLFGGLADRCFGERELCGADRESVEEMDIVEDGGEQYREMA</sequence>
<name>B8CFM2_THAPS</name>
<dbReference type="Proteomes" id="UP000001449">
    <property type="component" value="Chromosome 22"/>
</dbReference>
<evidence type="ECO:0000256" key="3">
    <source>
        <dbReference type="SAM" id="SignalP"/>
    </source>
</evidence>
<gene>
    <name evidence="4" type="ORF">THAPSDRAFT_25736</name>
</gene>
<proteinExistence type="predicted"/>
<evidence type="ECO:0000313" key="5">
    <source>
        <dbReference type="Proteomes" id="UP000001449"/>
    </source>
</evidence>
<dbReference type="eggNOG" id="ENOG502R8PA">
    <property type="taxonomic scope" value="Eukaryota"/>
</dbReference>
<dbReference type="RefSeq" id="XP_002294873.1">
    <property type="nucleotide sequence ID" value="XM_002294837.1"/>
</dbReference>
<feature type="compositionally biased region" description="Low complexity" evidence="1">
    <location>
        <begin position="107"/>
        <end position="135"/>
    </location>
</feature>
<keyword evidence="5" id="KW-1185">Reference proteome</keyword>
<accession>B8CFM2</accession>
<keyword evidence="2" id="KW-1133">Transmembrane helix</keyword>
<evidence type="ECO:0000256" key="2">
    <source>
        <dbReference type="SAM" id="Phobius"/>
    </source>
</evidence>
<dbReference type="InParanoid" id="B8CFM2"/>
<dbReference type="HOGENOM" id="CLU_1135478_0_0_1"/>